<evidence type="ECO:0000256" key="9">
    <source>
        <dbReference type="SAM" id="MobiDB-lite"/>
    </source>
</evidence>
<dbReference type="GO" id="GO:0006952">
    <property type="term" value="P:defense response"/>
    <property type="evidence" value="ECO:0007669"/>
    <property type="project" value="TreeGrafter"/>
</dbReference>
<evidence type="ECO:0000256" key="3">
    <source>
        <dbReference type="ARBA" id="ARBA00022692"/>
    </source>
</evidence>
<dbReference type="SUPFAM" id="SSF52343">
    <property type="entry name" value="Ferredoxin reductase-like, C-terminal NADP-linked domain"/>
    <property type="match status" value="1"/>
</dbReference>
<dbReference type="InterPro" id="IPR017938">
    <property type="entry name" value="Riboflavin_synthase-like_b-brl"/>
</dbReference>
<dbReference type="GeneID" id="20528962"/>
<organism evidence="12">
    <name type="scientific">Fonticula alba</name>
    <name type="common">Slime mold</name>
    <dbReference type="NCBI Taxonomy" id="691883"/>
    <lineage>
        <taxon>Eukaryota</taxon>
        <taxon>Rotosphaerida</taxon>
        <taxon>Fonticulaceae</taxon>
        <taxon>Fonticula</taxon>
    </lineage>
</organism>
<dbReference type="Pfam" id="PF01794">
    <property type="entry name" value="Ferric_reduct"/>
    <property type="match status" value="1"/>
</dbReference>
<keyword evidence="13" id="KW-1185">Reference proteome</keyword>
<feature type="transmembrane region" description="Helical" evidence="10">
    <location>
        <begin position="57"/>
        <end position="77"/>
    </location>
</feature>
<proteinExistence type="predicted"/>
<dbReference type="Gene3D" id="3.40.50.80">
    <property type="entry name" value="Nucleotide-binding domain of ferredoxin-NADP reductase (FNR) module"/>
    <property type="match status" value="1"/>
</dbReference>
<dbReference type="InterPro" id="IPR013121">
    <property type="entry name" value="Fe_red_NAD-bd_6"/>
</dbReference>
<keyword evidence="8 10" id="KW-0472">Membrane</keyword>
<dbReference type="Pfam" id="PF08022">
    <property type="entry name" value="FAD_binding_8"/>
    <property type="match status" value="1"/>
</dbReference>
<keyword evidence="2" id="KW-0349">Heme</keyword>
<dbReference type="InterPro" id="IPR050369">
    <property type="entry name" value="RBOH/FRE"/>
</dbReference>
<dbReference type="SUPFAM" id="SSF63380">
    <property type="entry name" value="Riboflavin synthase domain-like"/>
    <property type="match status" value="1"/>
</dbReference>
<keyword evidence="6" id="KW-0560">Oxidoreductase</keyword>
<dbReference type="SFLD" id="SFLDS00052">
    <property type="entry name" value="Ferric_Reductase_Domain"/>
    <property type="match status" value="1"/>
</dbReference>
<dbReference type="EMBL" id="KB932207">
    <property type="protein sequence ID" value="KCV68820.1"/>
    <property type="molecule type" value="Genomic_DNA"/>
</dbReference>
<reference evidence="12" key="1">
    <citation type="submission" date="2013-04" db="EMBL/GenBank/DDBJ databases">
        <title>The Genome Sequence of Fonticula alba ATCC 38817.</title>
        <authorList>
            <consortium name="The Broad Institute Genomics Platform"/>
            <person name="Russ C."/>
            <person name="Cuomo C."/>
            <person name="Burger G."/>
            <person name="Gray M.W."/>
            <person name="Holland P.W.H."/>
            <person name="King N."/>
            <person name="Lang F.B.F."/>
            <person name="Roger A.J."/>
            <person name="Ruiz-Trillo I."/>
            <person name="Brown M."/>
            <person name="Walker B."/>
            <person name="Young S."/>
            <person name="Zeng Q."/>
            <person name="Gargeya S."/>
            <person name="Fitzgerald M."/>
            <person name="Haas B."/>
            <person name="Abouelleil A."/>
            <person name="Allen A.W."/>
            <person name="Alvarado L."/>
            <person name="Arachchi H.M."/>
            <person name="Berlin A.M."/>
            <person name="Chapman S.B."/>
            <person name="Gainer-Dewar J."/>
            <person name="Goldberg J."/>
            <person name="Griggs A."/>
            <person name="Gujja S."/>
            <person name="Hansen M."/>
            <person name="Howarth C."/>
            <person name="Imamovic A."/>
            <person name="Ireland A."/>
            <person name="Larimer J."/>
            <person name="McCowan C."/>
            <person name="Murphy C."/>
            <person name="Pearson M."/>
            <person name="Poon T.W."/>
            <person name="Priest M."/>
            <person name="Roberts A."/>
            <person name="Saif S."/>
            <person name="Shea T."/>
            <person name="Sisk P."/>
            <person name="Sykes S."/>
            <person name="Wortman J."/>
            <person name="Nusbaum C."/>
            <person name="Birren B."/>
        </authorList>
    </citation>
    <scope>NUCLEOTIDE SEQUENCE [LARGE SCALE GENOMIC DNA]</scope>
    <source>
        <strain evidence="12">ATCC 38817</strain>
    </source>
</reference>
<evidence type="ECO:0000313" key="12">
    <source>
        <dbReference type="EMBL" id="KCV68820.1"/>
    </source>
</evidence>
<sequence length="563" mass="63166">MTATHSGFQPPPAPPGSAAPMPPAVDEVRPGAETPVGLRKNLSYRFGNWFVNEGPKAFFLVIWTAVNLALFLDRFFFFRNSASWSNMRDIIGDGLPWARGSAQVLNFNCGIILLTVCRNLITYVRRIPGIRRLVDKHITFHRAVAWTIAFATYVHVGAHYFNFLHIEQATPEARKRALLPDEGTALQVAVSAVAGWTGHLLVLVMFVMYTAAVEGVRRKYFELFWFSHHLFVVFFVLLLGHGAQCLLRPQNAGAGYICIPATWKWVLLSLVVYLLERMIREIRARRTTTIAKVIQHPSRVVEIQMNKPSMTYRSGQYLFLNCPDISRFEWHPFTISSAPEEGHVSCHIRLAGDWTTAFARRLGCTFDGAPGNNGLTLPQVYIDGPFGAASEDVFKYDVAVLIGAGIGVTPFSSVLKSIWYRVVSPNTKVKLKKCYFFWICRDTGAFEWFHDLLRALEAEDIGNFLEIHIYLTGGLKLDQVKNIMVNDRAGLEDGLTGLKSPTRYGRPDWDTIFGNMGVQHPDTEIGVFFCGPKPLSSALHIACNNATSSKKGGAKFYYQKENF</sequence>
<name>A0A058Z3H7_FONAL</name>
<evidence type="ECO:0000256" key="6">
    <source>
        <dbReference type="ARBA" id="ARBA00023002"/>
    </source>
</evidence>
<dbReference type="InterPro" id="IPR013112">
    <property type="entry name" value="FAD-bd_8"/>
</dbReference>
<dbReference type="Proteomes" id="UP000030693">
    <property type="component" value="Unassembled WGS sequence"/>
</dbReference>
<evidence type="ECO:0000259" key="11">
    <source>
        <dbReference type="PROSITE" id="PS51384"/>
    </source>
</evidence>
<dbReference type="InterPro" id="IPR039261">
    <property type="entry name" value="FNR_nucleotide-bd"/>
</dbReference>
<feature type="transmembrane region" description="Helical" evidence="10">
    <location>
        <begin position="186"/>
        <end position="211"/>
    </location>
</feature>
<evidence type="ECO:0000256" key="2">
    <source>
        <dbReference type="ARBA" id="ARBA00022617"/>
    </source>
</evidence>
<comment type="subcellular location">
    <subcellularLocation>
        <location evidence="1">Membrane</location>
        <topology evidence="1">Multi-pass membrane protein</topology>
    </subcellularLocation>
</comment>
<dbReference type="AlphaFoldDB" id="A0A058Z3H7"/>
<accession>A0A058Z3H7</accession>
<dbReference type="InterPro" id="IPR017927">
    <property type="entry name" value="FAD-bd_FR_type"/>
</dbReference>
<evidence type="ECO:0000256" key="1">
    <source>
        <dbReference type="ARBA" id="ARBA00004141"/>
    </source>
</evidence>
<feature type="transmembrane region" description="Helical" evidence="10">
    <location>
        <begin position="223"/>
        <end position="242"/>
    </location>
</feature>
<protein>
    <recommendedName>
        <fullName evidence="11">FAD-binding FR-type domain-containing protein</fullName>
    </recommendedName>
</protein>
<keyword evidence="7" id="KW-0408">Iron</keyword>
<evidence type="ECO:0000256" key="4">
    <source>
        <dbReference type="ARBA" id="ARBA00022723"/>
    </source>
</evidence>
<feature type="region of interest" description="Disordered" evidence="9">
    <location>
        <begin position="1"/>
        <end position="26"/>
    </location>
</feature>
<keyword evidence="4" id="KW-0479">Metal-binding</keyword>
<keyword evidence="5 10" id="KW-1133">Transmembrane helix</keyword>
<evidence type="ECO:0000256" key="8">
    <source>
        <dbReference type="ARBA" id="ARBA00023136"/>
    </source>
</evidence>
<evidence type="ECO:0000256" key="7">
    <source>
        <dbReference type="ARBA" id="ARBA00023004"/>
    </source>
</evidence>
<feature type="compositionally biased region" description="Pro residues" evidence="9">
    <location>
        <begin position="9"/>
        <end position="23"/>
    </location>
</feature>
<gene>
    <name evidence="12" type="ORF">H696_04237</name>
</gene>
<dbReference type="Gene3D" id="2.40.30.10">
    <property type="entry name" value="Translation factors"/>
    <property type="match status" value="1"/>
</dbReference>
<dbReference type="CDD" id="cd06186">
    <property type="entry name" value="NOX_Duox_like_FAD_NADP"/>
    <property type="match status" value="1"/>
</dbReference>
<dbReference type="PROSITE" id="PS51384">
    <property type="entry name" value="FAD_FR"/>
    <property type="match status" value="1"/>
</dbReference>
<dbReference type="SFLD" id="SFLDG01169">
    <property type="entry name" value="NADPH_oxidase_subgroup_(NOX)"/>
    <property type="match status" value="1"/>
</dbReference>
<feature type="domain" description="FAD-binding FR-type" evidence="11">
    <location>
        <begin position="283"/>
        <end position="392"/>
    </location>
</feature>
<dbReference type="OrthoDB" id="167398at2759"/>
<dbReference type="GO" id="GO:0016175">
    <property type="term" value="F:superoxide-generating NAD(P)H oxidase activity"/>
    <property type="evidence" value="ECO:0007669"/>
    <property type="project" value="TreeGrafter"/>
</dbReference>
<dbReference type="PANTHER" id="PTHR11972">
    <property type="entry name" value="NADPH OXIDASE"/>
    <property type="match status" value="1"/>
</dbReference>
<dbReference type="Pfam" id="PF08030">
    <property type="entry name" value="NAD_binding_6"/>
    <property type="match status" value="1"/>
</dbReference>
<dbReference type="GO" id="GO:0042554">
    <property type="term" value="P:superoxide anion generation"/>
    <property type="evidence" value="ECO:0007669"/>
    <property type="project" value="TreeGrafter"/>
</dbReference>
<feature type="transmembrane region" description="Helical" evidence="10">
    <location>
        <begin position="144"/>
        <end position="166"/>
    </location>
</feature>
<dbReference type="RefSeq" id="XP_009496391.1">
    <property type="nucleotide sequence ID" value="XM_009498116.1"/>
</dbReference>
<dbReference type="PANTHER" id="PTHR11972:SF153">
    <property type="entry name" value="SUPEROXIDE-GENERATING NADPH OXIDASE HEAVY CHAIN SUBUNIT A"/>
    <property type="match status" value="1"/>
</dbReference>
<dbReference type="GO" id="GO:0046872">
    <property type="term" value="F:metal ion binding"/>
    <property type="evidence" value="ECO:0007669"/>
    <property type="project" value="UniProtKB-KW"/>
</dbReference>
<dbReference type="InterPro" id="IPR013130">
    <property type="entry name" value="Fe3_Rdtase_TM_dom"/>
</dbReference>
<feature type="transmembrane region" description="Helical" evidence="10">
    <location>
        <begin position="254"/>
        <end position="275"/>
    </location>
</feature>
<keyword evidence="3 10" id="KW-0812">Transmembrane</keyword>
<evidence type="ECO:0000256" key="5">
    <source>
        <dbReference type="ARBA" id="ARBA00022989"/>
    </source>
</evidence>
<dbReference type="STRING" id="691883.A0A058Z3H7"/>
<dbReference type="OMA" id="FTFAKEH"/>
<dbReference type="FunFam" id="3.40.50.80:FF:000004">
    <property type="entry name" value="NADPH oxidase isoform 2"/>
    <property type="match status" value="1"/>
</dbReference>
<feature type="transmembrane region" description="Helical" evidence="10">
    <location>
        <begin position="104"/>
        <end position="124"/>
    </location>
</feature>
<dbReference type="eggNOG" id="KOG0039">
    <property type="taxonomic scope" value="Eukaryota"/>
</dbReference>
<evidence type="ECO:0000313" key="13">
    <source>
        <dbReference type="Proteomes" id="UP000030693"/>
    </source>
</evidence>
<dbReference type="SFLD" id="SFLDG01168">
    <property type="entry name" value="Ferric_reductase_subgroup_(FRE"/>
    <property type="match status" value="1"/>
</dbReference>
<evidence type="ECO:0000256" key="10">
    <source>
        <dbReference type="SAM" id="Phobius"/>
    </source>
</evidence>
<dbReference type="GO" id="GO:0043020">
    <property type="term" value="C:NADPH oxidase complex"/>
    <property type="evidence" value="ECO:0007669"/>
    <property type="project" value="TreeGrafter"/>
</dbReference>